<evidence type="ECO:0000313" key="14">
    <source>
        <dbReference type="Proteomes" id="UP000054886"/>
    </source>
</evidence>
<evidence type="ECO:0000256" key="4">
    <source>
        <dbReference type="ARBA" id="ARBA00019824"/>
    </source>
</evidence>
<dbReference type="InterPro" id="IPR027417">
    <property type="entry name" value="P-loop_NTPase"/>
</dbReference>
<dbReference type="SUPFAM" id="SSF52540">
    <property type="entry name" value="P-loop containing nucleoside triphosphate hydrolases"/>
    <property type="match status" value="1"/>
</dbReference>
<evidence type="ECO:0000313" key="13">
    <source>
        <dbReference type="EMBL" id="KTB01360.1"/>
    </source>
</evidence>
<dbReference type="PhylomeDB" id="A0A0W0E3F8"/>
<evidence type="ECO:0000256" key="1">
    <source>
        <dbReference type="ARBA" id="ARBA00004604"/>
    </source>
</evidence>
<dbReference type="GO" id="GO:0000448">
    <property type="term" value="P:cleavage in ITS2 between 5.8S rRNA and LSU-rRNA of tricistronic rRNA transcript (SSU-rRNA, 5.8S rRNA, LSU-rRNA)"/>
    <property type="evidence" value="ECO:0007669"/>
    <property type="project" value="EnsemblFungi"/>
</dbReference>
<dbReference type="VEuPathDB" id="FungiDB:GVI51_D02761"/>
<evidence type="ECO:0000256" key="10">
    <source>
        <dbReference type="ARBA" id="ARBA00023242"/>
    </source>
</evidence>
<dbReference type="InterPro" id="IPR045116">
    <property type="entry name" value="Clp1/Grc3"/>
</dbReference>
<dbReference type="GO" id="GO:0005524">
    <property type="term" value="F:ATP binding"/>
    <property type="evidence" value="ECO:0007669"/>
    <property type="project" value="UniProtKB-KW"/>
</dbReference>
<dbReference type="OMA" id="EHVWKVR"/>
<accession>A0A0W0E3F8</accession>
<dbReference type="Pfam" id="PF16575">
    <property type="entry name" value="CLP1_P"/>
    <property type="match status" value="1"/>
</dbReference>
<dbReference type="VEuPathDB" id="FungiDB:CAGL0D02816g"/>
<evidence type="ECO:0000256" key="3">
    <source>
        <dbReference type="ARBA" id="ARBA00018706"/>
    </source>
</evidence>
<feature type="domain" description="Clp1 P-loop" evidence="12">
    <location>
        <begin position="247"/>
        <end position="395"/>
    </location>
</feature>
<evidence type="ECO:0000256" key="5">
    <source>
        <dbReference type="ARBA" id="ARBA00022552"/>
    </source>
</evidence>
<dbReference type="GO" id="GO:0006363">
    <property type="term" value="P:termination of RNA polymerase I transcription"/>
    <property type="evidence" value="ECO:0007669"/>
    <property type="project" value="EnsemblFungi"/>
</dbReference>
<evidence type="ECO:0000256" key="8">
    <source>
        <dbReference type="ARBA" id="ARBA00022777"/>
    </source>
</evidence>
<dbReference type="OrthoDB" id="4054781at2759"/>
<keyword evidence="5" id="KW-0698">rRNA processing</keyword>
<evidence type="ECO:0000259" key="12">
    <source>
        <dbReference type="Pfam" id="PF16575"/>
    </source>
</evidence>
<name>A0A0W0E3F8_CANGB</name>
<dbReference type="InterPro" id="IPR032319">
    <property type="entry name" value="CLP1_P"/>
</dbReference>
<dbReference type="Gene3D" id="3.40.50.300">
    <property type="entry name" value="P-loop containing nucleotide triphosphate hydrolases"/>
    <property type="match status" value="1"/>
</dbReference>
<dbReference type="SMR" id="A0A0W0E3F8"/>
<comment type="caution">
    <text evidence="13">The sequence shown here is derived from an EMBL/GenBank/DDBJ whole genome shotgun (WGS) entry which is preliminary data.</text>
</comment>
<evidence type="ECO:0000256" key="2">
    <source>
        <dbReference type="ARBA" id="ARBA00011003"/>
    </source>
</evidence>
<keyword evidence="10" id="KW-0539">Nucleus</keyword>
<protein>
    <recommendedName>
        <fullName evidence="4">Polynucleotide 5'-hydroxyl-kinase GRC3</fullName>
    </recommendedName>
    <alternativeName>
        <fullName evidence="3">Polynucleotide 5'-hydroxyl-kinase grc3</fullName>
    </alternativeName>
</protein>
<keyword evidence="9" id="KW-0067">ATP-binding</keyword>
<dbReference type="GO" id="GO:0051731">
    <property type="term" value="F:polynucleotide 5'-hydroxyl-kinase activity"/>
    <property type="evidence" value="ECO:0007669"/>
    <property type="project" value="EnsemblFungi"/>
</dbReference>
<dbReference type="VEuPathDB" id="FungiDB:B1J91_D02816g"/>
<evidence type="ECO:0000256" key="9">
    <source>
        <dbReference type="ARBA" id="ARBA00022840"/>
    </source>
</evidence>
<reference evidence="13 14" key="1">
    <citation type="submission" date="2015-10" db="EMBL/GenBank/DDBJ databases">
        <title>Draft genomes sequences of Candida glabrata isolates 1A, 1B, 2A, 2B, 3A and 3B.</title>
        <authorList>
            <person name="Haavelsrud O.E."/>
            <person name="Gaustad P."/>
        </authorList>
    </citation>
    <scope>NUCLEOTIDE SEQUENCE [LARGE SCALE GENOMIC DNA]</scope>
    <source>
        <strain evidence="13">910700640</strain>
    </source>
</reference>
<comment type="subcellular location">
    <subcellularLocation>
        <location evidence="1">Nucleus</location>
        <location evidence="1">Nucleolus</location>
    </subcellularLocation>
</comment>
<keyword evidence="8 13" id="KW-0418">Kinase</keyword>
<dbReference type="GO" id="GO:0090730">
    <property type="term" value="C:Las1 complex"/>
    <property type="evidence" value="ECO:0007669"/>
    <property type="project" value="EnsemblFungi"/>
</dbReference>
<dbReference type="FunFam" id="3.40.50.300:FF:002306">
    <property type="entry name" value="Grc3p"/>
    <property type="match status" value="1"/>
</dbReference>
<dbReference type="AlphaFoldDB" id="A0A0W0E3F8"/>
<sequence>MAETDLNALAYKDSDSTDTSSSSSSDEEYQAEVKVSNQNEKQVDYDSDTDLNTDNKVSSVDAYKPCVGENLIIRDSNIIILLRAKEKLCLSGLFDLKIEKGGLLYNDIHFNASSKTYHYWHPLSNSIPEIKSSFYAGFEDVDISAFYAAYDISPNNDYETVLKISNHKSKSLIDGEILMPSLKSLWITKEDFLQKNGYTNFSFDIIMPATLQEITTLNISKSWTNCLQKLKFINQNSIHDTRIMVIGGKNSGKSTFLRSLVEKVLYSHDISDKSVSEMLYLDLDPGQPEFSHPDCISMTRLTSNDMNFGQSFGQASPEVLKQYYIGSPSPQEYPTRYLNMVNKLITEFEDTMFAGISCINLPGWVKGFGLNILQKVLEIYKPTDIVYLESPSTVRHFSELRIPKSFSSTMMTEYSPRSYRIPAEFSNAAINNSPEIKFAPSDIRTYKLLCLFHRSDTSNVPTFDFRPLIAKSPKKISYGRAGIHTIIINIEFALVPSHELIQALEGTIVAIYHEENTDDEHDSSSDIRVLSNDDLETAKFITLGLVHSVDEERKYFNIYVPENMVATLKNLGNRFMIERLSTETPFCELSPPNKVLKTDQTSPFISFKTRKKYEHVWKIRKNIKRKGHHL</sequence>
<keyword evidence="6" id="KW-0808">Transferase</keyword>
<dbReference type="GO" id="GO:0030874">
    <property type="term" value="C:nucleolar chromatin"/>
    <property type="evidence" value="ECO:0007669"/>
    <property type="project" value="EnsemblFungi"/>
</dbReference>
<dbReference type="VEuPathDB" id="FungiDB:GWK60_D02981"/>
<keyword evidence="7" id="KW-0547">Nucleotide-binding</keyword>
<evidence type="ECO:0000256" key="11">
    <source>
        <dbReference type="SAM" id="MobiDB-lite"/>
    </source>
</evidence>
<dbReference type="PANTHER" id="PTHR12755">
    <property type="entry name" value="CLEAVAGE/POLYADENYLATION FACTOR IA SUBUNIT CLP1P"/>
    <property type="match status" value="1"/>
</dbReference>
<dbReference type="EMBL" id="LLZZ01000131">
    <property type="protein sequence ID" value="KTB01360.1"/>
    <property type="molecule type" value="Genomic_DNA"/>
</dbReference>
<comment type="similarity">
    <text evidence="2">Belongs to the Clp1 family. NOL9/GRC3 subfamily.</text>
</comment>
<organism evidence="13 14">
    <name type="scientific">Candida glabrata</name>
    <name type="common">Yeast</name>
    <name type="synonym">Torulopsis glabrata</name>
    <dbReference type="NCBI Taxonomy" id="5478"/>
    <lineage>
        <taxon>Eukaryota</taxon>
        <taxon>Fungi</taxon>
        <taxon>Dikarya</taxon>
        <taxon>Ascomycota</taxon>
        <taxon>Saccharomycotina</taxon>
        <taxon>Saccharomycetes</taxon>
        <taxon>Saccharomycetales</taxon>
        <taxon>Saccharomycetaceae</taxon>
        <taxon>Nakaseomyces</taxon>
    </lineage>
</organism>
<feature type="region of interest" description="Disordered" evidence="11">
    <location>
        <begin position="1"/>
        <end position="52"/>
    </location>
</feature>
<dbReference type="Proteomes" id="UP000054886">
    <property type="component" value="Unassembled WGS sequence"/>
</dbReference>
<proteinExistence type="inferred from homology"/>
<evidence type="ECO:0000256" key="7">
    <source>
        <dbReference type="ARBA" id="ARBA00022741"/>
    </source>
</evidence>
<gene>
    <name evidence="13" type="ORF">AO440_000731</name>
</gene>
<dbReference type="PANTHER" id="PTHR12755:SF3">
    <property type="entry name" value="POLYNUCLEOTIDE 5'-HYDROXYL-KINASE NOL9"/>
    <property type="match status" value="1"/>
</dbReference>
<evidence type="ECO:0000256" key="6">
    <source>
        <dbReference type="ARBA" id="ARBA00022679"/>
    </source>
</evidence>